<dbReference type="InterPro" id="IPR039420">
    <property type="entry name" value="WalR-like"/>
</dbReference>
<dbReference type="Proteomes" id="UP000247755">
    <property type="component" value="Unassembled WGS sequence"/>
</dbReference>
<dbReference type="AlphaFoldDB" id="A0A318I6D2"/>
<dbReference type="GO" id="GO:0000976">
    <property type="term" value="F:transcription cis-regulatory region binding"/>
    <property type="evidence" value="ECO:0007669"/>
    <property type="project" value="TreeGrafter"/>
</dbReference>
<dbReference type="InterPro" id="IPR001867">
    <property type="entry name" value="OmpR/PhoB-type_DNA-bd"/>
</dbReference>
<evidence type="ECO:0000256" key="1">
    <source>
        <dbReference type="ARBA" id="ARBA00022553"/>
    </source>
</evidence>
<dbReference type="SUPFAM" id="SSF46894">
    <property type="entry name" value="C-terminal effector domain of the bipartite response regulators"/>
    <property type="match status" value="1"/>
</dbReference>
<dbReference type="PROSITE" id="PS51755">
    <property type="entry name" value="OMPR_PHOB"/>
    <property type="match status" value="1"/>
</dbReference>
<dbReference type="Pfam" id="PF00486">
    <property type="entry name" value="Trans_reg_C"/>
    <property type="match status" value="1"/>
</dbReference>
<feature type="DNA-binding region" description="OmpR/PhoB-type" evidence="4">
    <location>
        <begin position="205"/>
        <end position="304"/>
    </location>
</feature>
<evidence type="ECO:0000259" key="5">
    <source>
        <dbReference type="PROSITE" id="PS51755"/>
    </source>
</evidence>
<evidence type="ECO:0000256" key="4">
    <source>
        <dbReference type="PROSITE-ProRule" id="PRU01091"/>
    </source>
</evidence>
<keyword evidence="2" id="KW-0902">Two-component regulatory system</keyword>
<dbReference type="GO" id="GO:0006355">
    <property type="term" value="P:regulation of DNA-templated transcription"/>
    <property type="evidence" value="ECO:0007669"/>
    <property type="project" value="InterPro"/>
</dbReference>
<evidence type="ECO:0000313" key="6">
    <source>
        <dbReference type="EMBL" id="PXX26212.1"/>
    </source>
</evidence>
<dbReference type="Gene3D" id="1.10.10.10">
    <property type="entry name" value="Winged helix-like DNA-binding domain superfamily/Winged helix DNA-binding domain"/>
    <property type="match status" value="1"/>
</dbReference>
<evidence type="ECO:0000313" key="7">
    <source>
        <dbReference type="Proteomes" id="UP000247755"/>
    </source>
</evidence>
<dbReference type="InterPro" id="IPR036388">
    <property type="entry name" value="WH-like_DNA-bd_sf"/>
</dbReference>
<dbReference type="GO" id="GO:0000156">
    <property type="term" value="F:phosphorelay response regulator activity"/>
    <property type="evidence" value="ECO:0007669"/>
    <property type="project" value="TreeGrafter"/>
</dbReference>
<proteinExistence type="predicted"/>
<organism evidence="6 7">
    <name type="scientific">Burkholderia pyrrocinia</name>
    <name type="common">Pseudomonas pyrrocinia</name>
    <dbReference type="NCBI Taxonomy" id="60550"/>
    <lineage>
        <taxon>Bacteria</taxon>
        <taxon>Pseudomonadati</taxon>
        <taxon>Pseudomonadota</taxon>
        <taxon>Betaproteobacteria</taxon>
        <taxon>Burkholderiales</taxon>
        <taxon>Burkholderiaceae</taxon>
        <taxon>Burkholderia</taxon>
        <taxon>Burkholderia cepacia complex</taxon>
    </lineage>
</organism>
<dbReference type="GO" id="GO:0032993">
    <property type="term" value="C:protein-DNA complex"/>
    <property type="evidence" value="ECO:0007669"/>
    <property type="project" value="TreeGrafter"/>
</dbReference>
<dbReference type="GO" id="GO:0005829">
    <property type="term" value="C:cytosol"/>
    <property type="evidence" value="ECO:0007669"/>
    <property type="project" value="TreeGrafter"/>
</dbReference>
<dbReference type="InterPro" id="IPR011006">
    <property type="entry name" value="CheY-like_superfamily"/>
</dbReference>
<dbReference type="PANTHER" id="PTHR48111">
    <property type="entry name" value="REGULATOR OF RPOS"/>
    <property type="match status" value="1"/>
</dbReference>
<dbReference type="CDD" id="cd00383">
    <property type="entry name" value="trans_reg_C"/>
    <property type="match status" value="1"/>
</dbReference>
<dbReference type="EMBL" id="QJJY01000024">
    <property type="protein sequence ID" value="PXX26212.1"/>
    <property type="molecule type" value="Genomic_DNA"/>
</dbReference>
<comment type="caution">
    <text evidence="6">The sequence shown here is derived from an EMBL/GenBank/DDBJ whole genome shotgun (WGS) entry which is preliminary data.</text>
</comment>
<sequence length="329" mass="37504">MPKIRTHSDWADFPAMPKPPQWLHLPLAAWMRAVGISIVDICPAYPGGIFFRRRCIVTDASPLAIAILTIDHPSRHAFDDRLRRAGYGYDRLRIDDILRKSGYRPTRFEYLPELLSACDTRPFDLFVVQCESTCYRTLEAIRTLRARFSDTAPILSVSQRDDDTSRTACFMAGANEHLPYSSPPELLVASVSTWLRWAHHRTTHHRRWRVGQFEFDAAERTVRVGGREHVLTEKHFQIATAFFLNMGRALGRAHLSQLVWGSLVASSSRRVDTHVATLRDRLELDGRHGVRLMTMYGFGYRLVMCEPGDIDEADETGETRATHDIDGIA</sequence>
<dbReference type="SUPFAM" id="SSF52172">
    <property type="entry name" value="CheY-like"/>
    <property type="match status" value="1"/>
</dbReference>
<evidence type="ECO:0000256" key="3">
    <source>
        <dbReference type="ARBA" id="ARBA00023125"/>
    </source>
</evidence>
<name>A0A318I6D2_BURPY</name>
<dbReference type="InterPro" id="IPR016032">
    <property type="entry name" value="Sig_transdc_resp-reg_C-effctor"/>
</dbReference>
<gene>
    <name evidence="6" type="ORF">NA66_102453</name>
</gene>
<evidence type="ECO:0000256" key="2">
    <source>
        <dbReference type="ARBA" id="ARBA00023012"/>
    </source>
</evidence>
<feature type="domain" description="OmpR/PhoB-type" evidence="5">
    <location>
        <begin position="205"/>
        <end position="304"/>
    </location>
</feature>
<reference evidence="6 7" key="1">
    <citation type="submission" date="2018-05" db="EMBL/GenBank/DDBJ databases">
        <title>Comparative genomics of bacterial root endophytes of switchgrass collected from native prairies over two seasons.</title>
        <authorList>
            <person name="Tang Y."/>
        </authorList>
    </citation>
    <scope>NUCLEOTIDE SEQUENCE [LARGE SCALE GENOMIC DNA]</scope>
    <source>
        <strain evidence="6 7">NFIX32</strain>
    </source>
</reference>
<protein>
    <submittedName>
        <fullName evidence="6">DNA-binding response OmpR family regulator</fullName>
    </submittedName>
</protein>
<dbReference type="SMART" id="SM00862">
    <property type="entry name" value="Trans_reg_C"/>
    <property type="match status" value="1"/>
</dbReference>
<keyword evidence="3 4" id="KW-0238">DNA-binding</keyword>
<accession>A0A318I6D2</accession>
<keyword evidence="1" id="KW-0597">Phosphoprotein</keyword>
<dbReference type="Gene3D" id="3.40.50.2300">
    <property type="match status" value="1"/>
</dbReference>
<dbReference type="PANTHER" id="PTHR48111:SF40">
    <property type="entry name" value="PHOSPHATE REGULON TRANSCRIPTIONAL REGULATORY PROTEIN PHOB"/>
    <property type="match status" value="1"/>
</dbReference>